<dbReference type="AlphaFoldDB" id="A0AAE0FZ43"/>
<keyword evidence="5" id="KW-1185">Reference proteome</keyword>
<dbReference type="EMBL" id="LGRX02011864">
    <property type="protein sequence ID" value="KAK3268377.1"/>
    <property type="molecule type" value="Genomic_DNA"/>
</dbReference>
<feature type="region of interest" description="Disordered" evidence="2">
    <location>
        <begin position="188"/>
        <end position="215"/>
    </location>
</feature>
<evidence type="ECO:0000313" key="5">
    <source>
        <dbReference type="Proteomes" id="UP001190700"/>
    </source>
</evidence>
<evidence type="ECO:0000259" key="3">
    <source>
        <dbReference type="PROSITE" id="PS50076"/>
    </source>
</evidence>
<sequence>MAPNAADPKIIQSVSHLDWHAASIYPCSAIRVQQNVEALQWIQEVKQSMRCSHCWCLAQEHETETQAKVRGELEAAADERARQKRARDAMEAQHRINRVQASRQRAENAEQEGIELRKTRQDMLRGAELGGCEGCSECPGFEVHYTEHHALDTKVMFYCSMCGCDAAKHTICSAWKAQEEKKRKALEHEQEARRKAWERHNHRQQQTARSQPKPAAALKTLGLHLGATTKQISAAYRKMALRWHPDKNPGADREHAQAKFVEVTEAFKSLRDE</sequence>
<feature type="compositionally biased region" description="Basic and acidic residues" evidence="2">
    <location>
        <begin position="188"/>
        <end position="199"/>
    </location>
</feature>
<keyword evidence="1" id="KW-0175">Coiled coil</keyword>
<protein>
    <recommendedName>
        <fullName evidence="3">J domain-containing protein</fullName>
    </recommendedName>
</protein>
<dbReference type="InterPro" id="IPR001623">
    <property type="entry name" value="DnaJ_domain"/>
</dbReference>
<dbReference type="SUPFAM" id="SSF46565">
    <property type="entry name" value="Chaperone J-domain"/>
    <property type="match status" value="1"/>
</dbReference>
<evidence type="ECO:0000313" key="4">
    <source>
        <dbReference type="EMBL" id="KAK3268377.1"/>
    </source>
</evidence>
<dbReference type="GO" id="GO:0044183">
    <property type="term" value="F:protein folding chaperone"/>
    <property type="evidence" value="ECO:0007669"/>
    <property type="project" value="TreeGrafter"/>
</dbReference>
<dbReference type="PRINTS" id="PR00625">
    <property type="entry name" value="JDOMAIN"/>
</dbReference>
<accession>A0AAE0FZ43</accession>
<dbReference type="Pfam" id="PF00226">
    <property type="entry name" value="DnaJ"/>
    <property type="match status" value="1"/>
</dbReference>
<dbReference type="GO" id="GO:0005634">
    <property type="term" value="C:nucleus"/>
    <property type="evidence" value="ECO:0007669"/>
    <property type="project" value="TreeGrafter"/>
</dbReference>
<dbReference type="PANTHER" id="PTHR43948:SF14">
    <property type="entry name" value="PROTEIN DNAJ, PUTATIVE-RELATED"/>
    <property type="match status" value="1"/>
</dbReference>
<name>A0AAE0FZ43_9CHLO</name>
<dbReference type="Gene3D" id="1.10.287.110">
    <property type="entry name" value="DnaJ domain"/>
    <property type="match status" value="1"/>
</dbReference>
<dbReference type="GO" id="GO:0005737">
    <property type="term" value="C:cytoplasm"/>
    <property type="evidence" value="ECO:0007669"/>
    <property type="project" value="TreeGrafter"/>
</dbReference>
<proteinExistence type="predicted"/>
<dbReference type="PANTHER" id="PTHR43948">
    <property type="entry name" value="DNAJ HOMOLOG SUBFAMILY B"/>
    <property type="match status" value="1"/>
</dbReference>
<dbReference type="PROSITE" id="PS50076">
    <property type="entry name" value="DNAJ_2"/>
    <property type="match status" value="1"/>
</dbReference>
<dbReference type="InterPro" id="IPR036869">
    <property type="entry name" value="J_dom_sf"/>
</dbReference>
<dbReference type="GO" id="GO:0051082">
    <property type="term" value="F:unfolded protein binding"/>
    <property type="evidence" value="ECO:0007669"/>
    <property type="project" value="TreeGrafter"/>
</dbReference>
<gene>
    <name evidence="4" type="ORF">CYMTET_23116</name>
</gene>
<dbReference type="CDD" id="cd06257">
    <property type="entry name" value="DnaJ"/>
    <property type="match status" value="1"/>
</dbReference>
<reference evidence="4 5" key="1">
    <citation type="journal article" date="2015" name="Genome Biol. Evol.">
        <title>Comparative Genomics of a Bacterivorous Green Alga Reveals Evolutionary Causalities and Consequences of Phago-Mixotrophic Mode of Nutrition.</title>
        <authorList>
            <person name="Burns J.A."/>
            <person name="Paasch A."/>
            <person name="Narechania A."/>
            <person name="Kim E."/>
        </authorList>
    </citation>
    <scope>NUCLEOTIDE SEQUENCE [LARGE SCALE GENOMIC DNA]</scope>
    <source>
        <strain evidence="4 5">PLY_AMNH</strain>
    </source>
</reference>
<dbReference type="Proteomes" id="UP001190700">
    <property type="component" value="Unassembled WGS sequence"/>
</dbReference>
<organism evidence="4 5">
    <name type="scientific">Cymbomonas tetramitiformis</name>
    <dbReference type="NCBI Taxonomy" id="36881"/>
    <lineage>
        <taxon>Eukaryota</taxon>
        <taxon>Viridiplantae</taxon>
        <taxon>Chlorophyta</taxon>
        <taxon>Pyramimonadophyceae</taxon>
        <taxon>Pyramimonadales</taxon>
        <taxon>Pyramimonadaceae</taxon>
        <taxon>Cymbomonas</taxon>
    </lineage>
</organism>
<feature type="domain" description="J" evidence="3">
    <location>
        <begin position="216"/>
        <end position="273"/>
    </location>
</feature>
<dbReference type="GO" id="GO:0051087">
    <property type="term" value="F:protein-folding chaperone binding"/>
    <property type="evidence" value="ECO:0007669"/>
    <property type="project" value="TreeGrafter"/>
</dbReference>
<evidence type="ECO:0000256" key="2">
    <source>
        <dbReference type="SAM" id="MobiDB-lite"/>
    </source>
</evidence>
<evidence type="ECO:0000256" key="1">
    <source>
        <dbReference type="SAM" id="Coils"/>
    </source>
</evidence>
<dbReference type="SMART" id="SM00271">
    <property type="entry name" value="DnaJ"/>
    <property type="match status" value="1"/>
</dbReference>
<feature type="coiled-coil region" evidence="1">
    <location>
        <begin position="73"/>
        <end position="119"/>
    </location>
</feature>
<comment type="caution">
    <text evidence="4">The sequence shown here is derived from an EMBL/GenBank/DDBJ whole genome shotgun (WGS) entry which is preliminary data.</text>
</comment>